<proteinExistence type="predicted"/>
<sequence length="161" mass="16739">MHLNDLADFLAEQPADFPVVYHTADATIGAGYHLTELKSAPVTSIDCGGNVARFSEVTMQLLDGRDGAYMKAGKLLGILRHSLKEIPALNDAEARVEFSHSNNGLELFALGEPKVDRKVVTLPLIALGAQCKPAVAARSRSVSPAQSGCCGAASGSGGGCC</sequence>
<accession>A0A1M5L5R3</accession>
<organism evidence="1 2">
    <name type="scientific">Cognatishimia maritima</name>
    <dbReference type="NCBI Taxonomy" id="870908"/>
    <lineage>
        <taxon>Bacteria</taxon>
        <taxon>Pseudomonadati</taxon>
        <taxon>Pseudomonadota</taxon>
        <taxon>Alphaproteobacteria</taxon>
        <taxon>Rhodobacterales</taxon>
        <taxon>Paracoccaceae</taxon>
        <taxon>Cognatishimia</taxon>
    </lineage>
</organism>
<gene>
    <name evidence="1" type="ORF">SAMN04488044_1165</name>
</gene>
<evidence type="ECO:0000313" key="1">
    <source>
        <dbReference type="EMBL" id="SHG60129.1"/>
    </source>
</evidence>
<reference evidence="2" key="1">
    <citation type="submission" date="2016-11" db="EMBL/GenBank/DDBJ databases">
        <authorList>
            <person name="Varghese N."/>
            <person name="Submissions S."/>
        </authorList>
    </citation>
    <scope>NUCLEOTIDE SEQUENCE [LARGE SCALE GENOMIC DNA]</scope>
    <source>
        <strain evidence="2">DSM 28223</strain>
    </source>
</reference>
<dbReference type="EMBL" id="FQWM01000001">
    <property type="protein sequence ID" value="SHG60129.1"/>
    <property type="molecule type" value="Genomic_DNA"/>
</dbReference>
<dbReference type="Proteomes" id="UP000184211">
    <property type="component" value="Unassembled WGS sequence"/>
</dbReference>
<protein>
    <submittedName>
        <fullName evidence="1">Uncharacterized protein</fullName>
    </submittedName>
</protein>
<name>A0A1M5L5R3_9RHOB</name>
<dbReference type="STRING" id="870908.SAMN04488044_1165"/>
<dbReference type="AlphaFoldDB" id="A0A1M5L5R3"/>
<dbReference type="OrthoDB" id="66316at2"/>
<keyword evidence="2" id="KW-1185">Reference proteome</keyword>
<evidence type="ECO:0000313" key="2">
    <source>
        <dbReference type="Proteomes" id="UP000184211"/>
    </source>
</evidence>
<dbReference type="RefSeq" id="WP_072791493.1">
    <property type="nucleotide sequence ID" value="NZ_FQWM01000001.1"/>
</dbReference>
<dbReference type="Pfam" id="PF20001">
    <property type="entry name" value="DUF6428"/>
    <property type="match status" value="1"/>
</dbReference>
<dbReference type="InterPro" id="IPR045534">
    <property type="entry name" value="DUF6428"/>
</dbReference>